<dbReference type="InterPro" id="IPR050432">
    <property type="entry name" value="FAD-linked_Oxidoreductases_BP"/>
</dbReference>
<dbReference type="InterPro" id="IPR012951">
    <property type="entry name" value="BBE"/>
</dbReference>
<protein>
    <recommendedName>
        <fullName evidence="4">FAD-binding PCMH-type domain-containing protein</fullName>
    </recommendedName>
</protein>
<evidence type="ECO:0000256" key="1">
    <source>
        <dbReference type="ARBA" id="ARBA00005466"/>
    </source>
</evidence>
<dbReference type="InterPro" id="IPR016166">
    <property type="entry name" value="FAD-bd_PCMH"/>
</dbReference>
<name>A0A8H5FYD0_9AGAR</name>
<feature type="signal peptide" evidence="3">
    <location>
        <begin position="1"/>
        <end position="26"/>
    </location>
</feature>
<dbReference type="Pfam" id="PF08031">
    <property type="entry name" value="BBE"/>
    <property type="match status" value="1"/>
</dbReference>
<dbReference type="PANTHER" id="PTHR13878:SF91">
    <property type="entry name" value="FAD BINDING DOMAIN PROTEIN (AFU_ORTHOLOGUE AFUA_6G12070)-RELATED"/>
    <property type="match status" value="1"/>
</dbReference>
<dbReference type="SUPFAM" id="SSF56176">
    <property type="entry name" value="FAD-binding/transporter-associated domain-like"/>
    <property type="match status" value="1"/>
</dbReference>
<evidence type="ECO:0000313" key="5">
    <source>
        <dbReference type="EMBL" id="KAF5353726.1"/>
    </source>
</evidence>
<feature type="domain" description="FAD-binding PCMH-type" evidence="4">
    <location>
        <begin position="123"/>
        <end position="305"/>
    </location>
</feature>
<evidence type="ECO:0000259" key="4">
    <source>
        <dbReference type="PROSITE" id="PS51387"/>
    </source>
</evidence>
<gene>
    <name evidence="5" type="ORF">D9758_008616</name>
</gene>
<keyword evidence="2" id="KW-0560">Oxidoreductase</keyword>
<comment type="caution">
    <text evidence="5">The sequence shown here is derived from an EMBL/GenBank/DDBJ whole genome shotgun (WGS) entry which is preliminary data.</text>
</comment>
<reference evidence="5 6" key="1">
    <citation type="journal article" date="2020" name="ISME J.">
        <title>Uncovering the hidden diversity of litter-decomposition mechanisms in mushroom-forming fungi.</title>
        <authorList>
            <person name="Floudas D."/>
            <person name="Bentzer J."/>
            <person name="Ahren D."/>
            <person name="Johansson T."/>
            <person name="Persson P."/>
            <person name="Tunlid A."/>
        </authorList>
    </citation>
    <scope>NUCLEOTIDE SEQUENCE [LARGE SCALE GENOMIC DNA]</scope>
    <source>
        <strain evidence="5 6">CBS 291.85</strain>
    </source>
</reference>
<dbReference type="GO" id="GO:0016491">
    <property type="term" value="F:oxidoreductase activity"/>
    <property type="evidence" value="ECO:0007669"/>
    <property type="project" value="UniProtKB-KW"/>
</dbReference>
<dbReference type="InterPro" id="IPR016169">
    <property type="entry name" value="FAD-bd_PCMH_sub2"/>
</dbReference>
<dbReference type="OrthoDB" id="9983560at2759"/>
<dbReference type="AlphaFoldDB" id="A0A8H5FYD0"/>
<sequence length="603" mass="66026">MTMIPHTPRFIPTCIALLLSSRVAFGDGISTRPSACRKLPEDEDWPSLATWDAFNASVDGRLIRTVPIGSPCHNPTFDADQCQFVQDNWHEESLHLPSSSSIMAPFFANGSCDPFTPPDGQCIIGSYVQYTVNVSTKAQVVKTLDFAREQNIRFVVRNTGHDYMGKSTGKGGLAIWTHYLQDMEWIADYDSEAAAYRGPAIRASAGVYVEQLYDFAAKNGRVVVGGDCPTVGFAGGYIQGAGHSVLSSVYGLAADSALEYDVITTDGRFLTASPAQNSDLYWAFSGGGGGTYGIVWTVTVKANPDLPVTIANLTFTDAGISQDAYWEAIAAYSTFTLAFADAGGYLVALYSQSSFQGAPFFMPNKTIDEVNALTSTLLTRLDQLGVNYTYQINSFPGFRDAYANIPSFQGILIGTDTFGGRLLPRELFTEISLPKTIQVLRNIAAAGALAYDVSLKATVKNEDAPPNAVLPAWREAGKLLITLLPWNDTATPEEMLAIRNQITNVIDPPLRQLAPNSGTYLNEANSDEPDWQHAFYGKNYGRLLEIKNKYDPDQMLYGSTAVGGDRWAEDEDGRLCRVEAQQKIRKPMDDLSFRRQILQVQEL</sequence>
<keyword evidence="6" id="KW-1185">Reference proteome</keyword>
<feature type="chain" id="PRO_5034971297" description="FAD-binding PCMH-type domain-containing protein" evidence="3">
    <location>
        <begin position="27"/>
        <end position="603"/>
    </location>
</feature>
<dbReference type="EMBL" id="JAACJM010000062">
    <property type="protein sequence ID" value="KAF5353726.1"/>
    <property type="molecule type" value="Genomic_DNA"/>
</dbReference>
<evidence type="ECO:0000256" key="3">
    <source>
        <dbReference type="SAM" id="SignalP"/>
    </source>
</evidence>
<evidence type="ECO:0000313" key="6">
    <source>
        <dbReference type="Proteomes" id="UP000559256"/>
    </source>
</evidence>
<dbReference type="Pfam" id="PF01565">
    <property type="entry name" value="FAD_binding_4"/>
    <property type="match status" value="1"/>
</dbReference>
<proteinExistence type="inferred from homology"/>
<comment type="similarity">
    <text evidence="1">Belongs to the oxygen-dependent FAD-linked oxidoreductase family.</text>
</comment>
<dbReference type="Gene3D" id="3.30.465.10">
    <property type="match status" value="2"/>
</dbReference>
<organism evidence="5 6">
    <name type="scientific">Tetrapyrgos nigripes</name>
    <dbReference type="NCBI Taxonomy" id="182062"/>
    <lineage>
        <taxon>Eukaryota</taxon>
        <taxon>Fungi</taxon>
        <taxon>Dikarya</taxon>
        <taxon>Basidiomycota</taxon>
        <taxon>Agaricomycotina</taxon>
        <taxon>Agaricomycetes</taxon>
        <taxon>Agaricomycetidae</taxon>
        <taxon>Agaricales</taxon>
        <taxon>Marasmiineae</taxon>
        <taxon>Marasmiaceae</taxon>
        <taxon>Tetrapyrgos</taxon>
    </lineage>
</organism>
<keyword evidence="3" id="KW-0732">Signal</keyword>
<accession>A0A8H5FYD0</accession>
<dbReference type="InterPro" id="IPR036318">
    <property type="entry name" value="FAD-bd_PCMH-like_sf"/>
</dbReference>
<dbReference type="PANTHER" id="PTHR13878">
    <property type="entry name" value="GULONOLACTONE OXIDASE"/>
    <property type="match status" value="1"/>
</dbReference>
<dbReference type="Proteomes" id="UP000559256">
    <property type="component" value="Unassembled WGS sequence"/>
</dbReference>
<evidence type="ECO:0000256" key="2">
    <source>
        <dbReference type="ARBA" id="ARBA00023002"/>
    </source>
</evidence>
<dbReference type="GO" id="GO:0071949">
    <property type="term" value="F:FAD binding"/>
    <property type="evidence" value="ECO:0007669"/>
    <property type="project" value="InterPro"/>
</dbReference>
<dbReference type="PROSITE" id="PS51387">
    <property type="entry name" value="FAD_PCMH"/>
    <property type="match status" value="1"/>
</dbReference>
<dbReference type="InterPro" id="IPR006094">
    <property type="entry name" value="Oxid_FAD_bind_N"/>
</dbReference>